<dbReference type="Proteomes" id="UP000293764">
    <property type="component" value="Unassembled WGS sequence"/>
</dbReference>
<dbReference type="SUPFAM" id="SSF52980">
    <property type="entry name" value="Restriction endonuclease-like"/>
    <property type="match status" value="1"/>
</dbReference>
<protein>
    <recommendedName>
        <fullName evidence="4">DUF559 domain-containing protein</fullName>
    </recommendedName>
</protein>
<evidence type="ECO:0000313" key="2">
    <source>
        <dbReference type="EMBL" id="RYV50614.1"/>
    </source>
</evidence>
<dbReference type="AlphaFoldDB" id="A0A4V1ZH30"/>
<dbReference type="InterPro" id="IPR011335">
    <property type="entry name" value="Restrct_endonuc-II-like"/>
</dbReference>
<organism evidence="2 3">
    <name type="scientific">Pengzhenrongella frigida</name>
    <dbReference type="NCBI Taxonomy" id="1259133"/>
    <lineage>
        <taxon>Bacteria</taxon>
        <taxon>Bacillati</taxon>
        <taxon>Actinomycetota</taxon>
        <taxon>Actinomycetes</taxon>
        <taxon>Micrococcales</taxon>
        <taxon>Pengzhenrongella</taxon>
    </lineage>
</organism>
<evidence type="ECO:0008006" key="4">
    <source>
        <dbReference type="Google" id="ProtNLM"/>
    </source>
</evidence>
<name>A0A4V1ZH30_9MICO</name>
<proteinExistence type="predicted"/>
<reference evidence="2 3" key="1">
    <citation type="submission" date="2019-01" db="EMBL/GenBank/DDBJ databases">
        <title>Novel species of Cellulomonas.</title>
        <authorList>
            <person name="Liu Q."/>
            <person name="Xin Y.-H."/>
        </authorList>
    </citation>
    <scope>NUCLEOTIDE SEQUENCE [LARGE SCALE GENOMIC DNA]</scope>
    <source>
        <strain evidence="2 3">HLT2-17</strain>
    </source>
</reference>
<evidence type="ECO:0000313" key="3">
    <source>
        <dbReference type="Proteomes" id="UP000293764"/>
    </source>
</evidence>
<comment type="caution">
    <text evidence="2">The sequence shown here is derived from an EMBL/GenBank/DDBJ whole genome shotgun (WGS) entry which is preliminary data.</text>
</comment>
<accession>A0A4V1ZH30</accession>
<gene>
    <name evidence="2" type="ORF">EUA98_12765</name>
</gene>
<feature type="region of interest" description="Disordered" evidence="1">
    <location>
        <begin position="1"/>
        <end position="20"/>
    </location>
</feature>
<keyword evidence="3" id="KW-1185">Reference proteome</keyword>
<evidence type="ECO:0000256" key="1">
    <source>
        <dbReference type="SAM" id="MobiDB-lite"/>
    </source>
</evidence>
<sequence>MPARQVTPAAGAAPEPAPAPVPAAAAARDLALARIAAVSRQLRTPFWFSHESAALIWGCPLWTAPATTHIIQTVQPSDHGERSLTRHAMALVPADRRVLRGVPVTSLERTVVDCLRQLAPRDALVLADGALRLGADAEALRARVDALAGGRGVVGARTVLDHADGRAESPWETFVRYLLLRHGLPRPELQIPIHTRLGWFRADLGWLAFKLLIEVDGFVKYSTSDDPARVVFEEKRRHDAIVEEGWGILRVTAADARRERELIGRVCARLPPAATAHLTPVRGW</sequence>
<dbReference type="EMBL" id="SDWW01000030">
    <property type="protein sequence ID" value="RYV50614.1"/>
    <property type="molecule type" value="Genomic_DNA"/>
</dbReference>